<keyword evidence="8 10" id="KW-1133">Transmembrane helix</keyword>
<sequence>MPPLEALAAAFGLANSLLLARRSVWNFPFGLVMVSLYAVVFLEARLFSAVLLQGFFIATQVWGWREWQQVAGRDDKVPVSGLSSRARLGAAAATLALALLLGLITSHFTTAAAPFLDAGNTSLSITAQLLTMARRVEAWPLWVVVNAVSVALYASQGLWITTALYCVFLVLALWIWQLWRRAA</sequence>
<evidence type="ECO:0000256" key="3">
    <source>
        <dbReference type="ARBA" id="ARBA00006669"/>
    </source>
</evidence>
<keyword evidence="6" id="KW-1003">Cell membrane</keyword>
<evidence type="ECO:0000256" key="4">
    <source>
        <dbReference type="ARBA" id="ARBA00017522"/>
    </source>
</evidence>
<gene>
    <name evidence="11" type="ORF">FHS79_003191</name>
</gene>
<dbReference type="NCBIfam" id="TIGR01528">
    <property type="entry name" value="NMN_trans_PnuC"/>
    <property type="match status" value="1"/>
</dbReference>
<evidence type="ECO:0000256" key="2">
    <source>
        <dbReference type="ARBA" id="ARBA00004651"/>
    </source>
</evidence>
<proteinExistence type="inferred from homology"/>
<evidence type="ECO:0000256" key="6">
    <source>
        <dbReference type="ARBA" id="ARBA00022475"/>
    </source>
</evidence>
<comment type="function">
    <text evidence="1">Required for nicotinamide riboside transport across the inner membrane.</text>
</comment>
<keyword evidence="7 10" id="KW-0812">Transmembrane</keyword>
<reference evidence="11 12" key="1">
    <citation type="submission" date="2020-08" db="EMBL/GenBank/DDBJ databases">
        <title>Genomic Encyclopedia of Type Strains, Phase IV (KMG-IV): sequencing the most valuable type-strain genomes for metagenomic binning, comparative biology and taxonomic classification.</title>
        <authorList>
            <person name="Goeker M."/>
        </authorList>
    </citation>
    <scope>NUCLEOTIDE SEQUENCE [LARGE SCALE GENOMIC DNA]</scope>
    <source>
        <strain evidence="11 12">DSM 102189</strain>
    </source>
</reference>
<evidence type="ECO:0000256" key="9">
    <source>
        <dbReference type="ARBA" id="ARBA00023136"/>
    </source>
</evidence>
<comment type="caution">
    <text evidence="11">The sequence shown here is derived from an EMBL/GenBank/DDBJ whole genome shotgun (WGS) entry which is preliminary data.</text>
</comment>
<feature type="transmembrane region" description="Helical" evidence="10">
    <location>
        <begin position="158"/>
        <end position="179"/>
    </location>
</feature>
<keyword evidence="5" id="KW-0813">Transport</keyword>
<dbReference type="GO" id="GO:0005886">
    <property type="term" value="C:plasma membrane"/>
    <property type="evidence" value="ECO:0007669"/>
    <property type="project" value="UniProtKB-SubCell"/>
</dbReference>
<evidence type="ECO:0000313" key="12">
    <source>
        <dbReference type="Proteomes" id="UP000538147"/>
    </source>
</evidence>
<keyword evidence="12" id="KW-1185">Reference proteome</keyword>
<dbReference type="PANTHER" id="PTHR36122:SF2">
    <property type="entry name" value="NICOTINAMIDE RIBOSIDE TRANSPORTER PNUC"/>
    <property type="match status" value="1"/>
</dbReference>
<dbReference type="Pfam" id="PF04973">
    <property type="entry name" value="NMN_transporter"/>
    <property type="match status" value="1"/>
</dbReference>
<accession>A0A841LDB5</accession>
<dbReference type="AlphaFoldDB" id="A0A841LDB5"/>
<evidence type="ECO:0000256" key="10">
    <source>
        <dbReference type="SAM" id="Phobius"/>
    </source>
</evidence>
<evidence type="ECO:0000256" key="1">
    <source>
        <dbReference type="ARBA" id="ARBA00002672"/>
    </source>
</evidence>
<evidence type="ECO:0000256" key="8">
    <source>
        <dbReference type="ARBA" id="ARBA00022989"/>
    </source>
</evidence>
<dbReference type="RefSeq" id="WP_184202322.1">
    <property type="nucleotide sequence ID" value="NZ_JACIIV010000029.1"/>
</dbReference>
<comment type="subcellular location">
    <subcellularLocation>
        <location evidence="2">Cell membrane</location>
        <topology evidence="2">Multi-pass membrane protein</topology>
    </subcellularLocation>
</comment>
<keyword evidence="9 10" id="KW-0472">Membrane</keyword>
<dbReference type="PANTHER" id="PTHR36122">
    <property type="entry name" value="NICOTINAMIDE RIBOSIDE TRANSPORTER PNUC"/>
    <property type="match status" value="1"/>
</dbReference>
<dbReference type="EMBL" id="JACIIV010000029">
    <property type="protein sequence ID" value="MBB6228993.1"/>
    <property type="molecule type" value="Genomic_DNA"/>
</dbReference>
<evidence type="ECO:0000256" key="7">
    <source>
        <dbReference type="ARBA" id="ARBA00022692"/>
    </source>
</evidence>
<feature type="transmembrane region" description="Helical" evidence="10">
    <location>
        <begin position="36"/>
        <end position="58"/>
    </location>
</feature>
<name>A0A841LDB5_9SPHN</name>
<protein>
    <recommendedName>
        <fullName evidence="4">Nicotinamide riboside transporter PnuC</fullName>
    </recommendedName>
</protein>
<evidence type="ECO:0000313" key="11">
    <source>
        <dbReference type="EMBL" id="MBB6228993.1"/>
    </source>
</evidence>
<dbReference type="InterPro" id="IPR006419">
    <property type="entry name" value="NMN_transpt_PnuC"/>
</dbReference>
<feature type="transmembrane region" description="Helical" evidence="10">
    <location>
        <begin position="88"/>
        <end position="108"/>
    </location>
</feature>
<organism evidence="11 12">
    <name type="scientific">Polymorphobacter multimanifer</name>
    <dbReference type="NCBI Taxonomy" id="1070431"/>
    <lineage>
        <taxon>Bacteria</taxon>
        <taxon>Pseudomonadati</taxon>
        <taxon>Pseudomonadota</taxon>
        <taxon>Alphaproteobacteria</taxon>
        <taxon>Sphingomonadales</taxon>
        <taxon>Sphingosinicellaceae</taxon>
        <taxon>Polymorphobacter</taxon>
    </lineage>
</organism>
<dbReference type="GO" id="GO:0034257">
    <property type="term" value="F:nicotinamide riboside transmembrane transporter activity"/>
    <property type="evidence" value="ECO:0007669"/>
    <property type="project" value="InterPro"/>
</dbReference>
<evidence type="ECO:0000256" key="5">
    <source>
        <dbReference type="ARBA" id="ARBA00022448"/>
    </source>
</evidence>
<dbReference type="Proteomes" id="UP000538147">
    <property type="component" value="Unassembled WGS sequence"/>
</dbReference>
<comment type="similarity">
    <text evidence="3">Belongs to the nicotinamide ribonucleoside (NR) uptake permease (TC 4.B.1) family.</text>
</comment>